<comment type="caution">
    <text evidence="3">The sequence shown here is derived from an EMBL/GenBank/DDBJ whole genome shotgun (WGS) entry which is preliminary data.</text>
</comment>
<name>A0A413IU54_9BACT</name>
<gene>
    <name evidence="3" type="ORF">DXA50_00480</name>
</gene>
<proteinExistence type="predicted"/>
<keyword evidence="1" id="KW-0175">Coiled coil</keyword>
<feature type="coiled-coil region" evidence="1">
    <location>
        <begin position="466"/>
        <end position="530"/>
    </location>
</feature>
<feature type="transmembrane region" description="Helical" evidence="2">
    <location>
        <begin position="399"/>
        <end position="418"/>
    </location>
</feature>
<feature type="coiled-coil region" evidence="1">
    <location>
        <begin position="823"/>
        <end position="949"/>
    </location>
</feature>
<dbReference type="AlphaFoldDB" id="A0A413IU54"/>
<evidence type="ECO:0000313" key="4">
    <source>
        <dbReference type="Proteomes" id="UP000286063"/>
    </source>
</evidence>
<feature type="coiled-coil region" evidence="1">
    <location>
        <begin position="56"/>
        <end position="209"/>
    </location>
</feature>
<keyword evidence="2" id="KW-1133">Transmembrane helix</keyword>
<sequence length="1140" mass="127276">MATEKINEIFDIEAINKQVQAVKAGIESTLSDMEKFAKKASDLNKTIEQSGSFKEVADATDKVRKAQEEYAKQVDKLNALKKQETQLNERLAKTQQDMLAKIAELQKRIDEETNALNNRTKTMKDDMAQSQANINQKKNESKAAIDNSNAIKAEADAYREAVDRINDNIGSRSENINLLLQEQTVLANLKSEIDKLNKIEKQNGKLTQEQKNQRIALVSAQQESKQAISELSSAIKNDVKMNQAAKGSMDEMEQAVGRMKKVYRSLGDDIRNSPFGQELLAQINATDEKLNELNASIGNHHKTIGDYEGAIKRVIASQNPFIGQLIDITGNSKGVAGGFSAMVGGAKAFGKALLGLLANPVVAILAAIALAIGVLVKVMKSSEEATARWNAVLAPLTRAFNFFLSIVQKGVGFILSLVEVQMKLLGSLAKLAEKLPFVGKYIKEVNDANREAIEIEKAKYELTKRTRKFNEESAEAELKISDLRNKAAQKDKHTTEERIAFLDEAVAIETKVAEERKAIAEENLRILETEANWADNDAATNDKLSEAKIAVTRATIELNTKTRELNAQRTEAINKMKEEKKAEDELVKSRKAAQVSLMKEGIDKQLAQINANYDGQITSLKTKLREETTLSKKAQEEINRTIILLEQNREKDIKKTREDFNKEVLKMNTDAQRQLEDIVTSLMKEGQEKQIEILNNSYDRQVEDLKLRLAQEKNLTEEARKSINNTIVALEQKRQQDIEKINSSFSVKRIKDESLMIRQQAYMAESEELKALADRYNSTNMTKEQFEQEKLEISRKYNKLAFEGDISTLEDIVKNSGLQGEELKNIEKELAQKRVEYNQWANQQIIDNDTKAAEKRKELEKELQNQRIQLIGEALSTVASVTNSMFERRVQQLDSEIEKIEEQKNAEIEAITQSGLSNEEMEARKMAIEARAAAQTDRLEKQKKKTQKQQAITQKATALMEVAVDTAKGVAKAVAESPLTFGMPWSAFVAATGALQAAVIAAQPIPKYAKGTEDHPGGLAIVGDGGQKEVAILPDGGGYVTPSIPTLVDLPKGTEVLPSVNEALMSITKAPRLDTSMPTSTDRIEKRIDTLEGVLKDVVRAIEKNRSQISVTLDQNGTWKVYDQKKGLDEYLNKNLRIQR</sequence>
<organism evidence="3 4">
    <name type="scientific">Butyricimonas virosa</name>
    <dbReference type="NCBI Taxonomy" id="544645"/>
    <lineage>
        <taxon>Bacteria</taxon>
        <taxon>Pseudomonadati</taxon>
        <taxon>Bacteroidota</taxon>
        <taxon>Bacteroidia</taxon>
        <taxon>Bacteroidales</taxon>
        <taxon>Odoribacteraceae</taxon>
        <taxon>Butyricimonas</taxon>
    </lineage>
</organism>
<keyword evidence="2" id="KW-0812">Transmembrane</keyword>
<keyword evidence="2" id="KW-0472">Membrane</keyword>
<evidence type="ECO:0000313" key="3">
    <source>
        <dbReference type="EMBL" id="RGY21365.1"/>
    </source>
</evidence>
<dbReference type="EMBL" id="QSCR01000001">
    <property type="protein sequence ID" value="RGY21365.1"/>
    <property type="molecule type" value="Genomic_DNA"/>
</dbReference>
<dbReference type="Proteomes" id="UP000286063">
    <property type="component" value="Unassembled WGS sequence"/>
</dbReference>
<dbReference type="RefSeq" id="WP_117774508.1">
    <property type="nucleotide sequence ID" value="NZ_QSCR01000001.1"/>
</dbReference>
<evidence type="ECO:0000256" key="1">
    <source>
        <dbReference type="SAM" id="Coils"/>
    </source>
</evidence>
<feature type="transmembrane region" description="Helical" evidence="2">
    <location>
        <begin position="352"/>
        <end position="378"/>
    </location>
</feature>
<evidence type="ECO:0000256" key="2">
    <source>
        <dbReference type="SAM" id="Phobius"/>
    </source>
</evidence>
<accession>A0A413IU54</accession>
<dbReference type="OrthoDB" id="1047854at2"/>
<feature type="coiled-coil region" evidence="1">
    <location>
        <begin position="684"/>
        <end position="733"/>
    </location>
</feature>
<reference evidence="3 4" key="1">
    <citation type="submission" date="2018-08" db="EMBL/GenBank/DDBJ databases">
        <title>A genome reference for cultivated species of the human gut microbiota.</title>
        <authorList>
            <person name="Zou Y."/>
            <person name="Xue W."/>
            <person name="Luo G."/>
        </authorList>
    </citation>
    <scope>NUCLEOTIDE SEQUENCE [LARGE SCALE GENOMIC DNA]</scope>
    <source>
        <strain evidence="3 4">OF02-7</strain>
    </source>
</reference>
<protein>
    <submittedName>
        <fullName evidence="3">Uncharacterized protein</fullName>
    </submittedName>
</protein>